<proteinExistence type="predicted"/>
<accession>A0ABQ0UES1</accession>
<comment type="caution">
    <text evidence="1">The sequence shown here is derived from an EMBL/GenBank/DDBJ whole genome shotgun (WGS) entry which is preliminary data.</text>
</comment>
<dbReference type="Proteomes" id="UP000321189">
    <property type="component" value="Unassembled WGS sequence"/>
</dbReference>
<protein>
    <submittedName>
        <fullName evidence="1">Uncharacterized protein</fullName>
    </submittedName>
</protein>
<dbReference type="RefSeq" id="WP_154945491.1">
    <property type="nucleotide sequence ID" value="NZ_BJUT01000024.1"/>
</dbReference>
<dbReference type="EMBL" id="BJUT01000024">
    <property type="protein sequence ID" value="GEK76946.1"/>
    <property type="molecule type" value="Genomic_DNA"/>
</dbReference>
<organism evidence="1 2">
    <name type="scientific">Pseudoalteromonas atlantica</name>
    <name type="common">Alteromonas atlantica</name>
    <dbReference type="NCBI Taxonomy" id="288"/>
    <lineage>
        <taxon>Bacteria</taxon>
        <taxon>Pseudomonadati</taxon>
        <taxon>Pseudomonadota</taxon>
        <taxon>Gammaproteobacteria</taxon>
        <taxon>Alteromonadales</taxon>
        <taxon>Pseudoalteromonadaceae</taxon>
        <taxon>Pseudoalteromonas</taxon>
    </lineage>
</organism>
<evidence type="ECO:0000313" key="1">
    <source>
        <dbReference type="EMBL" id="GEK76946.1"/>
    </source>
</evidence>
<gene>
    <name evidence="1" type="ORF">PAT01_22500</name>
</gene>
<sequence>MLEFSLKEAIKNAGKVSAIKRTDEFVFIAESLVNDSKTAKRIELPSDMKGNVVLNAYCLFSSSPDFINLSASSQKQYAATLNRLVEFFKQHDGASTSDDKVISVHYLYYSSKTLNRSREATVGDISRVKCALKYACDHKFHFKKDADRLEVIFQDIPKFGKSVSQPKPTLMKVFQSDFTDTEIIESLRHVLTWFCLYMKDIRTKFLLKNEDLAKQIFHDCDDGKSVWQNNVMKMTNSGGLGNTIANRVNGYYLRAMLDMKDPLLNEMLLMSQREFARRYSKSERFTPAQVQSELEAMFTTESSLKRAQNDIDRTNFTRPRYRSVLVPNKTFNGMRQSVFPIGFMFTSSLSERRALSWLMASDRVQSSGFDRLTLKDGFLFDGVDESGAASKLQIKFPKIRSKSREFLSPIYAKGEDFLFDVYMHLYQLRIQSESIFTIQERPGFAMPTKSNVLYNRPLSTLSQTTALPLCALGLKGTQINKFCRENVANSEPFLSILEQSTESGTAYLKIKNKKTGEANFCDYKSITMDLIAQTRAVLEDEESDDEHVSAESSAHSLDTHKDVYIDRSDISQKTDADIHNFASKVGGELYKLAKEMGELKRNEPNYHRSRVMEKLELSTPSVKNLSGSSELTKMLSIAKKSRLGVSLFDELRTFNDKIIIDHPLCAALIIKTRKHIENIRNQLEKGSPKVKVANTHLIYLNSLLDGFHSKTVKEGEEIAHSLKLPVNKDLLHECNSGQ</sequence>
<name>A0ABQ0UES1_PSEAF</name>
<keyword evidence="2" id="KW-1185">Reference proteome</keyword>
<reference evidence="1 2" key="1">
    <citation type="submission" date="2019-07" db="EMBL/GenBank/DDBJ databases">
        <title>Whole genome shotgun sequence of Pseudoalteromonas atlantica NBRC 103033.</title>
        <authorList>
            <person name="Hosoyama A."/>
            <person name="Uohara A."/>
            <person name="Ohji S."/>
            <person name="Ichikawa N."/>
        </authorList>
    </citation>
    <scope>NUCLEOTIDE SEQUENCE [LARGE SCALE GENOMIC DNA]</scope>
    <source>
        <strain evidence="1 2">NBRC 103033</strain>
    </source>
</reference>
<evidence type="ECO:0000313" key="2">
    <source>
        <dbReference type="Proteomes" id="UP000321189"/>
    </source>
</evidence>